<dbReference type="Gene3D" id="3.20.20.70">
    <property type="entry name" value="Aldolase class I"/>
    <property type="match status" value="1"/>
</dbReference>
<evidence type="ECO:0000256" key="2">
    <source>
        <dbReference type="ARBA" id="ARBA00022723"/>
    </source>
</evidence>
<name>A0A6P1NGK7_9MICC</name>
<feature type="domain" description="Radical SAM core" evidence="5">
    <location>
        <begin position="75"/>
        <end position="296"/>
    </location>
</feature>
<keyword evidence="7" id="KW-1185">Reference proteome</keyword>
<dbReference type="AlphaFoldDB" id="A0A6P1NGK7"/>
<evidence type="ECO:0000256" key="1">
    <source>
        <dbReference type="ARBA" id="ARBA00022691"/>
    </source>
</evidence>
<dbReference type="Proteomes" id="UP000464186">
    <property type="component" value="Chromosome"/>
</dbReference>
<keyword evidence="3" id="KW-0408">Iron</keyword>
<dbReference type="GO" id="GO:0003824">
    <property type="term" value="F:catalytic activity"/>
    <property type="evidence" value="ECO:0007669"/>
    <property type="project" value="InterPro"/>
</dbReference>
<keyword evidence="1" id="KW-0949">S-adenosyl-L-methionine</keyword>
<dbReference type="PROSITE" id="PS51918">
    <property type="entry name" value="RADICAL_SAM"/>
    <property type="match status" value="1"/>
</dbReference>
<dbReference type="CDD" id="cd01335">
    <property type="entry name" value="Radical_SAM"/>
    <property type="match status" value="1"/>
</dbReference>
<evidence type="ECO:0000313" key="6">
    <source>
        <dbReference type="EMBL" id="QHK19775.1"/>
    </source>
</evidence>
<reference evidence="6 7" key="1">
    <citation type="submission" date="2020-01" db="EMBL/GenBank/DDBJ databases">
        <title>Pseudarthrobacter psychrotolerans sp. nov., isolated from antarctic soil.</title>
        <authorList>
            <person name="Shin Y."/>
            <person name="Park W."/>
        </authorList>
    </citation>
    <scope>NUCLEOTIDE SEQUENCE [LARGE SCALE GENOMIC DNA]</scope>
    <source>
        <strain evidence="6 7">YJ56</strain>
    </source>
</reference>
<protein>
    <submittedName>
        <fullName evidence="6">Radical SAM protein</fullName>
    </submittedName>
</protein>
<dbReference type="PANTHER" id="PTHR11228:SF22">
    <property type="entry name" value="PEPTIDE BIOSYNTHESIS PROTEIN YYDG-RELATED"/>
    <property type="match status" value="1"/>
</dbReference>
<sequence>MVNHGIVLDLVERLAAVADGATAAVPLGPGDQGPVTQTVAAWCARTGNELLEVRDGAAIIRRGHPPDPLAGLASGQMPGTRLWMYTNFDCNLACDYCCARSSPQTARRALGIDRVRRLAGEAVQAGVSELLLTGGEPFLLPDLDDLVAACTDALPTTLLTNGMLFRGNRLERLRRMDRDRLALQISLDSATPDTHDSHRGTGSWARAVAGIRIAQDEGFRVRVAATLPAGQSHELQPFHTFLDSLGIAPEDQVIRALAHRGNADAGLELTIESLIPEVTVTADGVYWHPVSADDTDQLVTAEIFPLAEAIAEVRRRFSDYRARANAATQWFPCA</sequence>
<proteinExistence type="predicted"/>
<dbReference type="InterPro" id="IPR050377">
    <property type="entry name" value="Radical_SAM_PqqE_MftC-like"/>
</dbReference>
<organism evidence="6 7">
    <name type="scientific">Pseudarthrobacter psychrotolerans</name>
    <dbReference type="NCBI Taxonomy" id="2697569"/>
    <lineage>
        <taxon>Bacteria</taxon>
        <taxon>Bacillati</taxon>
        <taxon>Actinomycetota</taxon>
        <taxon>Actinomycetes</taxon>
        <taxon>Micrococcales</taxon>
        <taxon>Micrococcaceae</taxon>
        <taxon>Pseudarthrobacter</taxon>
    </lineage>
</organism>
<keyword evidence="2" id="KW-0479">Metal-binding</keyword>
<dbReference type="InterPro" id="IPR058240">
    <property type="entry name" value="rSAM_sf"/>
</dbReference>
<dbReference type="SFLD" id="SFLDS00029">
    <property type="entry name" value="Radical_SAM"/>
    <property type="match status" value="1"/>
</dbReference>
<dbReference type="GO" id="GO:0051536">
    <property type="term" value="F:iron-sulfur cluster binding"/>
    <property type="evidence" value="ECO:0007669"/>
    <property type="project" value="UniProtKB-KW"/>
</dbReference>
<evidence type="ECO:0000256" key="4">
    <source>
        <dbReference type="ARBA" id="ARBA00023014"/>
    </source>
</evidence>
<evidence type="ECO:0000313" key="7">
    <source>
        <dbReference type="Proteomes" id="UP000464186"/>
    </source>
</evidence>
<dbReference type="SUPFAM" id="SSF102114">
    <property type="entry name" value="Radical SAM enzymes"/>
    <property type="match status" value="1"/>
</dbReference>
<dbReference type="EMBL" id="CP047898">
    <property type="protein sequence ID" value="QHK19775.1"/>
    <property type="molecule type" value="Genomic_DNA"/>
</dbReference>
<dbReference type="InterPro" id="IPR007197">
    <property type="entry name" value="rSAM"/>
</dbReference>
<evidence type="ECO:0000256" key="3">
    <source>
        <dbReference type="ARBA" id="ARBA00023004"/>
    </source>
</evidence>
<accession>A0A6P1NGK7</accession>
<dbReference type="KEGG" id="psey:GU243_08580"/>
<keyword evidence="4" id="KW-0411">Iron-sulfur</keyword>
<dbReference type="InterPro" id="IPR013785">
    <property type="entry name" value="Aldolase_TIM"/>
</dbReference>
<dbReference type="SFLD" id="SFLDG01067">
    <property type="entry name" value="SPASM/twitch_domain_containing"/>
    <property type="match status" value="1"/>
</dbReference>
<dbReference type="PANTHER" id="PTHR11228">
    <property type="entry name" value="RADICAL SAM DOMAIN PROTEIN"/>
    <property type="match status" value="1"/>
</dbReference>
<dbReference type="GO" id="GO:0046872">
    <property type="term" value="F:metal ion binding"/>
    <property type="evidence" value="ECO:0007669"/>
    <property type="project" value="UniProtKB-KW"/>
</dbReference>
<evidence type="ECO:0000259" key="5">
    <source>
        <dbReference type="PROSITE" id="PS51918"/>
    </source>
</evidence>
<dbReference type="Pfam" id="PF04055">
    <property type="entry name" value="Radical_SAM"/>
    <property type="match status" value="1"/>
</dbReference>
<gene>
    <name evidence="6" type="ORF">GU243_08580</name>
</gene>